<dbReference type="GeneID" id="106464841"/>
<dbReference type="SUPFAM" id="SSF57889">
    <property type="entry name" value="Cysteine-rich domain"/>
    <property type="match status" value="1"/>
</dbReference>
<name>A0ABM1BEN7_LIMPO</name>
<dbReference type="Pfam" id="PF00620">
    <property type="entry name" value="RhoGAP"/>
    <property type="match status" value="1"/>
</dbReference>
<reference evidence="8" key="1">
    <citation type="submission" date="2025-08" db="UniProtKB">
        <authorList>
            <consortium name="RefSeq"/>
        </authorList>
    </citation>
    <scope>IDENTIFICATION</scope>
    <source>
        <tissue evidence="8">Muscle</tissue>
    </source>
</reference>
<dbReference type="InterPro" id="IPR008936">
    <property type="entry name" value="Rho_GTPase_activation_prot"/>
</dbReference>
<dbReference type="InterPro" id="IPR000198">
    <property type="entry name" value="RhoGAP_dom"/>
</dbReference>
<evidence type="ECO:0000256" key="3">
    <source>
        <dbReference type="SAM" id="Coils"/>
    </source>
</evidence>
<dbReference type="PROSITE" id="PS50081">
    <property type="entry name" value="ZF_DAG_PE_2"/>
    <property type="match status" value="1"/>
</dbReference>
<dbReference type="Proteomes" id="UP000694941">
    <property type="component" value="Unplaced"/>
</dbReference>
<organism evidence="7 8">
    <name type="scientific">Limulus polyphemus</name>
    <name type="common">Atlantic horseshoe crab</name>
    <dbReference type="NCBI Taxonomy" id="6850"/>
    <lineage>
        <taxon>Eukaryota</taxon>
        <taxon>Metazoa</taxon>
        <taxon>Ecdysozoa</taxon>
        <taxon>Arthropoda</taxon>
        <taxon>Chelicerata</taxon>
        <taxon>Merostomata</taxon>
        <taxon>Xiphosura</taxon>
        <taxon>Limulidae</taxon>
        <taxon>Limulus</taxon>
    </lineage>
</organism>
<dbReference type="Gene3D" id="3.30.60.20">
    <property type="match status" value="1"/>
</dbReference>
<feature type="coiled-coil region" evidence="3">
    <location>
        <begin position="46"/>
        <end position="101"/>
    </location>
</feature>
<dbReference type="InterPro" id="IPR046349">
    <property type="entry name" value="C1-like_sf"/>
</dbReference>
<dbReference type="SMART" id="SM00109">
    <property type="entry name" value="C1"/>
    <property type="match status" value="1"/>
</dbReference>
<dbReference type="SUPFAM" id="SSF48350">
    <property type="entry name" value="GTPase activation domain, GAP"/>
    <property type="match status" value="1"/>
</dbReference>
<evidence type="ECO:0000256" key="2">
    <source>
        <dbReference type="ARBA" id="ARBA00022833"/>
    </source>
</evidence>
<dbReference type="CDD" id="cd20821">
    <property type="entry name" value="C1_MgcRacGAP"/>
    <property type="match status" value="1"/>
</dbReference>
<dbReference type="PROSITE" id="PS00479">
    <property type="entry name" value="ZF_DAG_PE_1"/>
    <property type="match status" value="1"/>
</dbReference>
<accession>A0ABM1BEN7</accession>
<protein>
    <submittedName>
        <fullName evidence="8">Rac GTPase-activating protein 1-like</fullName>
    </submittedName>
</protein>
<proteinExistence type="predicted"/>
<evidence type="ECO:0000313" key="8">
    <source>
        <dbReference type="RefSeq" id="XP_013780451.2"/>
    </source>
</evidence>
<feature type="compositionally biased region" description="Basic and acidic residues" evidence="4">
    <location>
        <begin position="264"/>
        <end position="285"/>
    </location>
</feature>
<keyword evidence="3" id="KW-0175">Coiled coil</keyword>
<keyword evidence="2" id="KW-0862">Zinc</keyword>
<dbReference type="CDD" id="cd04382">
    <property type="entry name" value="RhoGAP_MgcRacGAP"/>
    <property type="match status" value="1"/>
</dbReference>
<keyword evidence="7" id="KW-1185">Reference proteome</keyword>
<feature type="domain" description="Phorbol-ester/DAG-type" evidence="5">
    <location>
        <begin position="326"/>
        <end position="375"/>
    </location>
</feature>
<evidence type="ECO:0000259" key="5">
    <source>
        <dbReference type="PROSITE" id="PS50081"/>
    </source>
</evidence>
<keyword evidence="1" id="KW-0479">Metal-binding</keyword>
<dbReference type="InterPro" id="IPR002219">
    <property type="entry name" value="PKC_DAG/PE"/>
</dbReference>
<gene>
    <name evidence="8" type="primary">LOC106464841</name>
</gene>
<feature type="region of interest" description="Disordered" evidence="4">
    <location>
        <begin position="157"/>
        <end position="209"/>
    </location>
</feature>
<dbReference type="SMART" id="SM00324">
    <property type="entry name" value="RhoGAP"/>
    <property type="match status" value="1"/>
</dbReference>
<feature type="domain" description="Rho-GAP" evidence="6">
    <location>
        <begin position="389"/>
        <end position="578"/>
    </location>
</feature>
<sequence length="660" mass="73815">MAPTSQKMSLVAQFDDLCRYSGVLMCGNESEFLAFVRNQNEKRTQNLASVKEIQRLKRDLTKAKEENNTLETKLKHAKSLIDTEMKKRMKAEADRSSLERQIALIRDVLLTDQNVMNDQTREKLAFLNNTSQANARQPQHDSPRRLETIDESLGSLLSPSDISFDKTDDDVDGQVPLSKPRGRRSKGKRKSGPEKEITPPKKQKSGEIGEVFEDQTSLVATTTVTFPANVEFHASSTVETYPKRRSFSDPSSQDSGPKLYPDLRSIHKSEPDEDHYIKDKTETVNHPKPSAPPTEPFTPTCITNTTPVKSTPIRHFSSAGKLNNRAHVFCTKTVIRPETCLPCGKRIRFYKQAMKCQDCRATCHPECKDQVPLPCVPTTHTPTNKGPMGTIADYTPSFPPMVPAVIVHCIKEIETRGLTEVGLYRISGYDKEVKDVKEKFLRGKGVPNISNTDIHVVCGVLKDFLRSLREPLITRTLWKDFTTAGEMTDLQDSFSALYQAVSQLPQPNRDTLAYLIIHLQRISETPEVKMPLSNLAKVFGPTLIGFSSPEPSPGEMFAETKQQHLVMEKLLNIPSDYWETFVNVENDDLYPNVPKTPETKPAPEGSILGPLSSGKRQGSWSKRSGGVLLGKTPLTPRNPSSLRGGNPKTRQPFFASPMLK</sequence>
<dbReference type="PANTHER" id="PTHR46199:SF3">
    <property type="entry name" value="RAC GTPASE-ACTIVATING PROTEIN 1"/>
    <property type="match status" value="1"/>
</dbReference>
<feature type="compositionally biased region" description="Basic and acidic residues" evidence="4">
    <location>
        <begin position="191"/>
        <end position="207"/>
    </location>
</feature>
<evidence type="ECO:0000259" key="6">
    <source>
        <dbReference type="PROSITE" id="PS50238"/>
    </source>
</evidence>
<dbReference type="Gene3D" id="1.10.555.10">
    <property type="entry name" value="Rho GTPase activation protein"/>
    <property type="match status" value="1"/>
</dbReference>
<dbReference type="PROSITE" id="PS50238">
    <property type="entry name" value="RHOGAP"/>
    <property type="match status" value="1"/>
</dbReference>
<feature type="compositionally biased region" description="Basic residues" evidence="4">
    <location>
        <begin position="180"/>
        <end position="190"/>
    </location>
</feature>
<dbReference type="PANTHER" id="PTHR46199">
    <property type="entry name" value="RAC GTPASE-ACTIVATING PROTEIN 1"/>
    <property type="match status" value="1"/>
</dbReference>
<dbReference type="RefSeq" id="XP_013780451.2">
    <property type="nucleotide sequence ID" value="XM_013924997.2"/>
</dbReference>
<evidence type="ECO:0000313" key="7">
    <source>
        <dbReference type="Proteomes" id="UP000694941"/>
    </source>
</evidence>
<feature type="region of interest" description="Disordered" evidence="4">
    <location>
        <begin position="592"/>
        <end position="660"/>
    </location>
</feature>
<feature type="region of interest" description="Disordered" evidence="4">
    <location>
        <begin position="236"/>
        <end position="308"/>
    </location>
</feature>
<evidence type="ECO:0000256" key="4">
    <source>
        <dbReference type="SAM" id="MobiDB-lite"/>
    </source>
</evidence>
<dbReference type="Pfam" id="PF00130">
    <property type="entry name" value="C1_1"/>
    <property type="match status" value="1"/>
</dbReference>
<evidence type="ECO:0000256" key="1">
    <source>
        <dbReference type="ARBA" id="ARBA00022723"/>
    </source>
</evidence>